<keyword evidence="4" id="KW-0808">Transferase</keyword>
<evidence type="ECO:0000256" key="9">
    <source>
        <dbReference type="ARBA" id="ARBA00051225"/>
    </source>
</evidence>
<protein>
    <recommendedName>
        <fullName evidence="13">N-terminal methionine N(alpha)-acetyltransferase NatC</fullName>
        <ecNumber evidence="13">2.3.1.256</ecNumber>
    </recommendedName>
    <alternativeName>
        <fullName evidence="14">N-acetyltransferase MAK3 homolog</fullName>
    </alternativeName>
    <alternativeName>
        <fullName evidence="15">NatC catalytic subunit</fullName>
    </alternativeName>
</protein>
<dbReference type="STRING" id="7238.B4I9C2"/>
<evidence type="ECO:0000256" key="13">
    <source>
        <dbReference type="ARBA" id="ARBA00066994"/>
    </source>
</evidence>
<keyword evidence="3" id="KW-0963">Cytoplasm</keyword>
<dbReference type="PROSITE" id="PS51186">
    <property type="entry name" value="GNAT"/>
    <property type="match status" value="1"/>
</dbReference>
<evidence type="ECO:0000256" key="5">
    <source>
        <dbReference type="ARBA" id="ARBA00023242"/>
    </source>
</evidence>
<sequence length="667" mass="75549">WNGEAFEAGLPPPCGTAYGAGCMLDQDREAGISGAVLLRRSPNQPPLVVVPRKEAPTGIFVLETQLLARNSETQDLLEIRQFMQDWVHEQEELIQLAEELLVEEKSESQNIEELSTPLVVSEGGTIEELFVNEARWTGADAVVDISSLLQQILLLDGEMSSRRSKRQPETLFNFHYEQLDVEAVESVELNLEQLNHATFYIRNGSLDLPLGTLNVQQLELLEAPKLELVPVHGAESYETLKMATDLDSIFINEMEWDKLLQDLVWRHQPVKLSQLHVEGLQVLWTRREPSTAYTRKMSLLSVIPRNGQDWLPSHIWRFLKNWSGQVEAQTPSNGHQHQEEEATEDQEPAQELRGLLKKMHLCNGHGHKEQEARPLVEVVNGHAHGHSNNNHIRCTSGSSNNNNSTHNNNSVDSSNNNRKQRREGSGGGGSDSNALNAEEKPITATSKTTANMHPTITTAPKPKVSEEAAVEQGVQVATGSSHSREQENKQLPSDYAERATPTITAQLQLPEPAISADEIVYKEYEAEHQMHDIMRLIQAELSEPYSIYTYRYFIYNWPKLCFLASHDNQYVGAIVCKLDMHMNVRRGYIAMLAVRKEYRKLKIGTTLVTKAIEAMLADNADEVVLETEMRNQPALRLYENLGFVRDKRLFRYYLNGVDALRLKLWFR</sequence>
<dbReference type="HOGENOM" id="CLU_411959_0_0_1"/>
<comment type="catalytic activity">
    <reaction evidence="11">
        <text>N-terminal L-methionyl-L-phenylalanyl-[protein] + acetyl-CoA = N-terminal N(alpha)-acetyl-L-methionyl-L-phenylalanyl-[protein] + CoA + H(+)</text>
        <dbReference type="Rhea" id="RHEA:50528"/>
        <dbReference type="Rhea" id="RHEA-COMP:12715"/>
        <dbReference type="Rhea" id="RHEA-COMP:12716"/>
        <dbReference type="ChEBI" id="CHEBI:15378"/>
        <dbReference type="ChEBI" id="CHEBI:57287"/>
        <dbReference type="ChEBI" id="CHEBI:57288"/>
        <dbReference type="ChEBI" id="CHEBI:133382"/>
        <dbReference type="ChEBI" id="CHEBI:133383"/>
        <dbReference type="EC" id="2.3.1.256"/>
    </reaction>
</comment>
<evidence type="ECO:0000256" key="4">
    <source>
        <dbReference type="ARBA" id="ARBA00022679"/>
    </source>
</evidence>
<dbReference type="EMBL" id="CH480825">
    <property type="protein sequence ID" value="EDW43803.1"/>
    <property type="molecule type" value="Genomic_DNA"/>
</dbReference>
<feature type="coiled-coil region" evidence="16">
    <location>
        <begin position="87"/>
        <end position="114"/>
    </location>
</feature>
<evidence type="ECO:0000256" key="3">
    <source>
        <dbReference type="ARBA" id="ARBA00022490"/>
    </source>
</evidence>
<dbReference type="AlphaFoldDB" id="B4I9C2"/>
<keyword evidence="5" id="KW-0539">Nucleus</keyword>
<evidence type="ECO:0000256" key="2">
    <source>
        <dbReference type="ARBA" id="ARBA00004496"/>
    </source>
</evidence>
<dbReference type="GO" id="GO:0031417">
    <property type="term" value="C:NatC complex"/>
    <property type="evidence" value="ECO:0007669"/>
    <property type="project" value="EnsemblMetazoa"/>
</dbReference>
<keyword evidence="6" id="KW-0012">Acyltransferase</keyword>
<evidence type="ECO:0000256" key="11">
    <source>
        <dbReference type="ARBA" id="ARBA00052362"/>
    </source>
</evidence>
<dbReference type="GO" id="GO:0005634">
    <property type="term" value="C:nucleus"/>
    <property type="evidence" value="ECO:0007669"/>
    <property type="project" value="UniProtKB-SubCell"/>
</dbReference>
<feature type="compositionally biased region" description="Polar residues" evidence="17">
    <location>
        <begin position="326"/>
        <end position="335"/>
    </location>
</feature>
<dbReference type="GO" id="GO:0120518">
    <property type="term" value="F:protein N-terminal-methionine acetyltransferase activity"/>
    <property type="evidence" value="ECO:0007669"/>
    <property type="project" value="UniProtKB-EC"/>
</dbReference>
<evidence type="ECO:0000256" key="12">
    <source>
        <dbReference type="ARBA" id="ARBA00052477"/>
    </source>
</evidence>
<evidence type="ECO:0000256" key="17">
    <source>
        <dbReference type="SAM" id="MobiDB-lite"/>
    </source>
</evidence>
<evidence type="ECO:0000313" key="19">
    <source>
        <dbReference type="EMBL" id="EDW43803.1"/>
    </source>
</evidence>
<evidence type="ECO:0000256" key="15">
    <source>
        <dbReference type="ARBA" id="ARBA00078622"/>
    </source>
</evidence>
<reference evidence="19 20" key="1">
    <citation type="journal article" date="2007" name="Nature">
        <title>Evolution of genes and genomes on the Drosophila phylogeny.</title>
        <authorList>
            <consortium name="Drosophila 12 Genomes Consortium"/>
            <person name="Clark A.G."/>
            <person name="Eisen M.B."/>
            <person name="Smith D.R."/>
            <person name="Bergman C.M."/>
            <person name="Oliver B."/>
            <person name="Markow T.A."/>
            <person name="Kaufman T.C."/>
            <person name="Kellis M."/>
            <person name="Gelbart W."/>
            <person name="Iyer V.N."/>
            <person name="Pollard D.A."/>
            <person name="Sackton T.B."/>
            <person name="Larracuente A.M."/>
            <person name="Singh N.D."/>
            <person name="Abad J.P."/>
            <person name="Abt D.N."/>
            <person name="Adryan B."/>
            <person name="Aguade M."/>
            <person name="Akashi H."/>
            <person name="Anderson W.W."/>
            <person name="Aquadro C.F."/>
            <person name="Ardell D.H."/>
            <person name="Arguello R."/>
            <person name="Artieri C.G."/>
            <person name="Barbash D.A."/>
            <person name="Barker D."/>
            <person name="Barsanti P."/>
            <person name="Batterham P."/>
            <person name="Batzoglou S."/>
            <person name="Begun D."/>
            <person name="Bhutkar A."/>
            <person name="Blanco E."/>
            <person name="Bosak S.A."/>
            <person name="Bradley R.K."/>
            <person name="Brand A.D."/>
            <person name="Brent M.R."/>
            <person name="Brooks A.N."/>
            <person name="Brown R.H."/>
            <person name="Butlin R.K."/>
            <person name="Caggese C."/>
            <person name="Calvi B.R."/>
            <person name="Bernardo de Carvalho A."/>
            <person name="Caspi A."/>
            <person name="Castrezana S."/>
            <person name="Celniker S.E."/>
            <person name="Chang J.L."/>
            <person name="Chapple C."/>
            <person name="Chatterji S."/>
            <person name="Chinwalla A."/>
            <person name="Civetta A."/>
            <person name="Clifton S.W."/>
            <person name="Comeron J.M."/>
            <person name="Costello J.C."/>
            <person name="Coyne J.A."/>
            <person name="Daub J."/>
            <person name="David R.G."/>
            <person name="Delcher A.L."/>
            <person name="Delehaunty K."/>
            <person name="Do C.B."/>
            <person name="Ebling H."/>
            <person name="Edwards K."/>
            <person name="Eickbush T."/>
            <person name="Evans J.D."/>
            <person name="Filipski A."/>
            <person name="Findeiss S."/>
            <person name="Freyhult E."/>
            <person name="Fulton L."/>
            <person name="Fulton R."/>
            <person name="Garcia A.C."/>
            <person name="Gardiner A."/>
            <person name="Garfield D.A."/>
            <person name="Garvin B.E."/>
            <person name="Gibson G."/>
            <person name="Gilbert D."/>
            <person name="Gnerre S."/>
            <person name="Godfrey J."/>
            <person name="Good R."/>
            <person name="Gotea V."/>
            <person name="Gravely B."/>
            <person name="Greenberg A.J."/>
            <person name="Griffiths-Jones S."/>
            <person name="Gross S."/>
            <person name="Guigo R."/>
            <person name="Gustafson E.A."/>
            <person name="Haerty W."/>
            <person name="Hahn M.W."/>
            <person name="Halligan D.L."/>
            <person name="Halpern A.L."/>
            <person name="Halter G.M."/>
            <person name="Han M.V."/>
            <person name="Heger A."/>
            <person name="Hillier L."/>
            <person name="Hinrichs A.S."/>
            <person name="Holmes I."/>
            <person name="Hoskins R.A."/>
            <person name="Hubisz M.J."/>
            <person name="Hultmark D."/>
            <person name="Huntley M.A."/>
            <person name="Jaffe D.B."/>
            <person name="Jagadeeshan S."/>
            <person name="Jeck W.R."/>
            <person name="Johnson J."/>
            <person name="Jones C.D."/>
            <person name="Jordan W.C."/>
            <person name="Karpen G.H."/>
            <person name="Kataoka E."/>
            <person name="Keightley P.D."/>
            <person name="Kheradpour P."/>
            <person name="Kirkness E.F."/>
            <person name="Koerich L.B."/>
            <person name="Kristiansen K."/>
            <person name="Kudrna D."/>
            <person name="Kulathinal R.J."/>
            <person name="Kumar S."/>
            <person name="Kwok R."/>
            <person name="Lander E."/>
            <person name="Langley C.H."/>
            <person name="Lapoint R."/>
            <person name="Lazzaro B.P."/>
            <person name="Lee S.J."/>
            <person name="Levesque L."/>
            <person name="Li R."/>
            <person name="Lin C.F."/>
            <person name="Lin M.F."/>
            <person name="Lindblad-Toh K."/>
            <person name="Llopart A."/>
            <person name="Long M."/>
            <person name="Low L."/>
            <person name="Lozovsky E."/>
            <person name="Lu J."/>
            <person name="Luo M."/>
            <person name="Machado C.A."/>
            <person name="Makalowski W."/>
            <person name="Marzo M."/>
            <person name="Matsuda M."/>
            <person name="Matzkin L."/>
            <person name="McAllister B."/>
            <person name="McBride C.S."/>
            <person name="McKernan B."/>
            <person name="McKernan K."/>
            <person name="Mendez-Lago M."/>
            <person name="Minx P."/>
            <person name="Mollenhauer M.U."/>
            <person name="Montooth K."/>
            <person name="Mount S.M."/>
            <person name="Mu X."/>
            <person name="Myers E."/>
            <person name="Negre B."/>
            <person name="Newfeld S."/>
            <person name="Nielsen R."/>
            <person name="Noor M.A."/>
            <person name="O'Grady P."/>
            <person name="Pachter L."/>
            <person name="Papaceit M."/>
            <person name="Parisi M.J."/>
            <person name="Parisi M."/>
            <person name="Parts L."/>
            <person name="Pedersen J.S."/>
            <person name="Pesole G."/>
            <person name="Phillippy A.M."/>
            <person name="Ponting C.P."/>
            <person name="Pop M."/>
            <person name="Porcelli D."/>
            <person name="Powell J.R."/>
            <person name="Prohaska S."/>
            <person name="Pruitt K."/>
            <person name="Puig M."/>
            <person name="Quesneville H."/>
            <person name="Ram K.R."/>
            <person name="Rand D."/>
            <person name="Rasmussen M.D."/>
            <person name="Reed L.K."/>
            <person name="Reenan R."/>
            <person name="Reily A."/>
            <person name="Remington K.A."/>
            <person name="Rieger T.T."/>
            <person name="Ritchie M.G."/>
            <person name="Robin C."/>
            <person name="Rogers Y.H."/>
            <person name="Rohde C."/>
            <person name="Rozas J."/>
            <person name="Rubenfield M.J."/>
            <person name="Ruiz A."/>
            <person name="Russo S."/>
            <person name="Salzberg S.L."/>
            <person name="Sanchez-Gracia A."/>
            <person name="Saranga D.J."/>
            <person name="Sato H."/>
            <person name="Schaeffer S.W."/>
            <person name="Schatz M.C."/>
            <person name="Schlenke T."/>
            <person name="Schwartz R."/>
            <person name="Segarra C."/>
            <person name="Singh R.S."/>
            <person name="Sirot L."/>
            <person name="Sirota M."/>
            <person name="Sisneros N.B."/>
            <person name="Smith C.D."/>
            <person name="Smith T.F."/>
            <person name="Spieth J."/>
            <person name="Stage D.E."/>
            <person name="Stark A."/>
            <person name="Stephan W."/>
            <person name="Strausberg R.L."/>
            <person name="Strempel S."/>
            <person name="Sturgill D."/>
            <person name="Sutton G."/>
            <person name="Sutton G.G."/>
            <person name="Tao W."/>
            <person name="Teichmann S."/>
            <person name="Tobari Y.N."/>
            <person name="Tomimura Y."/>
            <person name="Tsolas J.M."/>
            <person name="Valente V.L."/>
            <person name="Venter E."/>
            <person name="Venter J.C."/>
            <person name="Vicario S."/>
            <person name="Vieira F.G."/>
            <person name="Vilella A.J."/>
            <person name="Villasante A."/>
            <person name="Walenz B."/>
            <person name="Wang J."/>
            <person name="Wasserman M."/>
            <person name="Watts T."/>
            <person name="Wilson D."/>
            <person name="Wilson R.K."/>
            <person name="Wing R.A."/>
            <person name="Wolfner M.F."/>
            <person name="Wong A."/>
            <person name="Wong G.K."/>
            <person name="Wu C.I."/>
            <person name="Wu G."/>
            <person name="Yamamoto D."/>
            <person name="Yang H.P."/>
            <person name="Yang S.P."/>
            <person name="Yorke J.A."/>
            <person name="Yoshida K."/>
            <person name="Zdobnov E."/>
            <person name="Zhang P."/>
            <person name="Zhang Y."/>
            <person name="Zimin A.V."/>
            <person name="Baldwin J."/>
            <person name="Abdouelleil A."/>
            <person name="Abdulkadir J."/>
            <person name="Abebe A."/>
            <person name="Abera B."/>
            <person name="Abreu J."/>
            <person name="Acer S.C."/>
            <person name="Aftuck L."/>
            <person name="Alexander A."/>
            <person name="An P."/>
            <person name="Anderson E."/>
            <person name="Anderson S."/>
            <person name="Arachi H."/>
            <person name="Azer M."/>
            <person name="Bachantsang P."/>
            <person name="Barry A."/>
            <person name="Bayul T."/>
            <person name="Berlin A."/>
            <person name="Bessette D."/>
            <person name="Bloom T."/>
            <person name="Blye J."/>
            <person name="Boguslavskiy L."/>
            <person name="Bonnet C."/>
            <person name="Boukhgalter B."/>
            <person name="Bourzgui I."/>
            <person name="Brown A."/>
            <person name="Cahill P."/>
            <person name="Channer S."/>
            <person name="Cheshatsang Y."/>
            <person name="Chuda L."/>
            <person name="Citroen M."/>
            <person name="Collymore A."/>
            <person name="Cooke P."/>
            <person name="Costello M."/>
            <person name="D'Aco K."/>
            <person name="Daza R."/>
            <person name="De Haan G."/>
            <person name="DeGray S."/>
            <person name="DeMaso C."/>
            <person name="Dhargay N."/>
            <person name="Dooley K."/>
            <person name="Dooley E."/>
            <person name="Doricent M."/>
            <person name="Dorje P."/>
            <person name="Dorjee K."/>
            <person name="Dupes A."/>
            <person name="Elong R."/>
            <person name="Falk J."/>
            <person name="Farina A."/>
            <person name="Faro S."/>
            <person name="Ferguson D."/>
            <person name="Fisher S."/>
            <person name="Foley C.D."/>
            <person name="Franke A."/>
            <person name="Friedrich D."/>
            <person name="Gadbois L."/>
            <person name="Gearin G."/>
            <person name="Gearin C.R."/>
            <person name="Giannoukos G."/>
            <person name="Goode T."/>
            <person name="Graham J."/>
            <person name="Grandbois E."/>
            <person name="Grewal S."/>
            <person name="Gyaltsen K."/>
            <person name="Hafez N."/>
            <person name="Hagos B."/>
            <person name="Hall J."/>
            <person name="Henson C."/>
            <person name="Hollinger A."/>
            <person name="Honan T."/>
            <person name="Huard M.D."/>
            <person name="Hughes L."/>
            <person name="Hurhula B."/>
            <person name="Husby M.E."/>
            <person name="Kamat A."/>
            <person name="Kanga B."/>
            <person name="Kashin S."/>
            <person name="Khazanovich D."/>
            <person name="Kisner P."/>
            <person name="Lance K."/>
            <person name="Lara M."/>
            <person name="Lee W."/>
            <person name="Lennon N."/>
            <person name="Letendre F."/>
            <person name="LeVine R."/>
            <person name="Lipovsky A."/>
            <person name="Liu X."/>
            <person name="Liu J."/>
            <person name="Liu S."/>
            <person name="Lokyitsang T."/>
            <person name="Lokyitsang Y."/>
            <person name="Lubonja R."/>
            <person name="Lui A."/>
            <person name="MacDonald P."/>
            <person name="Magnisalis V."/>
            <person name="Maru K."/>
            <person name="Matthews C."/>
            <person name="McCusker W."/>
            <person name="McDonough S."/>
            <person name="Mehta T."/>
            <person name="Meldrim J."/>
            <person name="Meneus L."/>
            <person name="Mihai O."/>
            <person name="Mihalev A."/>
            <person name="Mihova T."/>
            <person name="Mittelman R."/>
            <person name="Mlenga V."/>
            <person name="Montmayeur A."/>
            <person name="Mulrain L."/>
            <person name="Navidi A."/>
            <person name="Naylor J."/>
            <person name="Negash T."/>
            <person name="Nguyen T."/>
            <person name="Nguyen N."/>
            <person name="Nicol R."/>
            <person name="Norbu C."/>
            <person name="Norbu N."/>
            <person name="Novod N."/>
            <person name="O'Neill B."/>
            <person name="Osman S."/>
            <person name="Markiewicz E."/>
            <person name="Oyono O.L."/>
            <person name="Patti C."/>
            <person name="Phunkhang P."/>
            <person name="Pierre F."/>
            <person name="Priest M."/>
            <person name="Raghuraman S."/>
            <person name="Rege F."/>
            <person name="Reyes R."/>
            <person name="Rise C."/>
            <person name="Rogov P."/>
            <person name="Ross K."/>
            <person name="Ryan E."/>
            <person name="Settipalli S."/>
            <person name="Shea T."/>
            <person name="Sherpa N."/>
            <person name="Shi L."/>
            <person name="Shih D."/>
            <person name="Sparrow T."/>
            <person name="Spaulding J."/>
            <person name="Stalker J."/>
            <person name="Stange-Thomann N."/>
            <person name="Stavropoulos S."/>
            <person name="Stone C."/>
            <person name="Strader C."/>
            <person name="Tesfaye S."/>
            <person name="Thomson T."/>
            <person name="Thoulutsang Y."/>
            <person name="Thoulutsang D."/>
            <person name="Topham K."/>
            <person name="Topping I."/>
            <person name="Tsamla T."/>
            <person name="Vassiliev H."/>
            <person name="Vo A."/>
            <person name="Wangchuk T."/>
            <person name="Wangdi T."/>
            <person name="Weiand M."/>
            <person name="Wilkinson J."/>
            <person name="Wilson A."/>
            <person name="Yadav S."/>
            <person name="Young G."/>
            <person name="Yu Q."/>
            <person name="Zembek L."/>
            <person name="Zhong D."/>
            <person name="Zimmer A."/>
            <person name="Zwirko Z."/>
            <person name="Jaffe D.B."/>
            <person name="Alvarez P."/>
            <person name="Brockman W."/>
            <person name="Butler J."/>
            <person name="Chin C."/>
            <person name="Gnerre S."/>
            <person name="Grabherr M."/>
            <person name="Kleber M."/>
            <person name="Mauceli E."/>
            <person name="MacCallum I."/>
        </authorList>
    </citation>
    <scope>NUCLEOTIDE SEQUENCE [LARGE SCALE GENOMIC DNA]</scope>
    <source>
        <strain evidence="20">Rob3c / Tucson 14021-0248.25</strain>
    </source>
</reference>
<dbReference type="CDD" id="cd04301">
    <property type="entry name" value="NAT_SF"/>
    <property type="match status" value="1"/>
</dbReference>
<feature type="region of interest" description="Disordered" evidence="17">
    <location>
        <begin position="326"/>
        <end position="349"/>
    </location>
</feature>
<evidence type="ECO:0000256" key="14">
    <source>
        <dbReference type="ARBA" id="ARBA00076746"/>
    </source>
</evidence>
<dbReference type="Proteomes" id="UP000001292">
    <property type="component" value="Unassembled WGS sequence"/>
</dbReference>
<dbReference type="EC" id="2.3.1.256" evidence="13"/>
<dbReference type="Gene3D" id="3.40.630.30">
    <property type="match status" value="1"/>
</dbReference>
<feature type="region of interest" description="Disordered" evidence="17">
    <location>
        <begin position="381"/>
        <end position="494"/>
    </location>
</feature>
<dbReference type="InterPro" id="IPR000182">
    <property type="entry name" value="GNAT_dom"/>
</dbReference>
<dbReference type="FunFam" id="3.40.630.30:FF:000010">
    <property type="entry name" value="Putative N-alpha-acetyltransferase 30"/>
    <property type="match status" value="1"/>
</dbReference>
<dbReference type="PANTHER" id="PTHR45896">
    <property type="entry name" value="N-ALPHA-ACETYLTRANSFERASE 30"/>
    <property type="match status" value="1"/>
</dbReference>
<evidence type="ECO:0000259" key="18">
    <source>
        <dbReference type="PROSITE" id="PS51186"/>
    </source>
</evidence>
<comment type="catalytic activity">
    <reaction evidence="12">
        <text>N-terminal L-methionyl-L-tryptophyl-[protein] + acetyl-CoA = N-terminal N(alpha)-acetyl-L-methionyl-L-tryptophyl-[protein] + CoA + H(+)</text>
        <dbReference type="Rhea" id="RHEA:50560"/>
        <dbReference type="Rhea" id="RHEA-COMP:12724"/>
        <dbReference type="Rhea" id="RHEA-COMP:12725"/>
        <dbReference type="ChEBI" id="CHEBI:15378"/>
        <dbReference type="ChEBI" id="CHEBI:57287"/>
        <dbReference type="ChEBI" id="CHEBI:57288"/>
        <dbReference type="ChEBI" id="CHEBI:133386"/>
        <dbReference type="ChEBI" id="CHEBI:133387"/>
        <dbReference type="EC" id="2.3.1.256"/>
    </reaction>
</comment>
<dbReference type="Pfam" id="PF00583">
    <property type="entry name" value="Acetyltransf_1"/>
    <property type="match status" value="1"/>
</dbReference>
<dbReference type="PANTHER" id="PTHR45896:SF1">
    <property type="entry name" value="N-ALPHA-ACETYLTRANSFERASE 30"/>
    <property type="match status" value="1"/>
</dbReference>
<comment type="similarity">
    <text evidence="7">Belongs to the acetyltransferase family. MAK3 subfamily.</text>
</comment>
<dbReference type="InterPro" id="IPR044542">
    <property type="entry name" value="NAA30-like"/>
</dbReference>
<gene>
    <name evidence="19" type="primary">Dsec\GM19126</name>
    <name evidence="19" type="ORF">Dsec_GM19126</name>
</gene>
<evidence type="ECO:0000256" key="10">
    <source>
        <dbReference type="ARBA" id="ARBA00052207"/>
    </source>
</evidence>
<comment type="catalytic activity">
    <reaction evidence="10">
        <text>N-terminal L-methionyl-L-tyrosyl-[protein] + acetyl-CoA = N-terminal N(alpha)-acetyl-L-methionyl-L-tyrosyl-[protein] + CoA + H(+)</text>
        <dbReference type="Rhea" id="RHEA:50532"/>
        <dbReference type="Rhea" id="RHEA-COMP:12717"/>
        <dbReference type="Rhea" id="RHEA-COMP:12718"/>
        <dbReference type="ChEBI" id="CHEBI:15378"/>
        <dbReference type="ChEBI" id="CHEBI:57287"/>
        <dbReference type="ChEBI" id="CHEBI:57288"/>
        <dbReference type="ChEBI" id="CHEBI:133384"/>
        <dbReference type="ChEBI" id="CHEBI:133385"/>
        <dbReference type="EC" id="2.3.1.256"/>
    </reaction>
</comment>
<comment type="subcellular location">
    <subcellularLocation>
        <location evidence="2">Cytoplasm</location>
    </subcellularLocation>
    <subcellularLocation>
        <location evidence="1">Nucleus</location>
    </subcellularLocation>
</comment>
<evidence type="ECO:0000256" key="16">
    <source>
        <dbReference type="SAM" id="Coils"/>
    </source>
</evidence>
<organism evidence="20">
    <name type="scientific">Drosophila sechellia</name>
    <name type="common">Fruit fly</name>
    <dbReference type="NCBI Taxonomy" id="7238"/>
    <lineage>
        <taxon>Eukaryota</taxon>
        <taxon>Metazoa</taxon>
        <taxon>Ecdysozoa</taxon>
        <taxon>Arthropoda</taxon>
        <taxon>Hexapoda</taxon>
        <taxon>Insecta</taxon>
        <taxon>Pterygota</taxon>
        <taxon>Neoptera</taxon>
        <taxon>Endopterygota</taxon>
        <taxon>Diptera</taxon>
        <taxon>Brachycera</taxon>
        <taxon>Muscomorpha</taxon>
        <taxon>Ephydroidea</taxon>
        <taxon>Drosophilidae</taxon>
        <taxon>Drosophila</taxon>
        <taxon>Sophophora</taxon>
    </lineage>
</organism>
<evidence type="ECO:0000256" key="6">
    <source>
        <dbReference type="ARBA" id="ARBA00023315"/>
    </source>
</evidence>
<comment type="catalytic activity">
    <reaction evidence="9">
        <text>N-terminal L-methionyl-L-leucyl-[protein] + acetyl-CoA = N-terminal N(alpha)-acetyl-L-methionyl-L-leucyl-[protein] + CoA + H(+)</text>
        <dbReference type="Rhea" id="RHEA:50520"/>
        <dbReference type="Rhea" id="RHEA-COMP:12711"/>
        <dbReference type="Rhea" id="RHEA-COMP:12712"/>
        <dbReference type="ChEBI" id="CHEBI:15378"/>
        <dbReference type="ChEBI" id="CHEBI:57287"/>
        <dbReference type="ChEBI" id="CHEBI:57288"/>
        <dbReference type="ChEBI" id="CHEBI:133377"/>
        <dbReference type="ChEBI" id="CHEBI:133378"/>
        <dbReference type="EC" id="2.3.1.256"/>
    </reaction>
</comment>
<keyword evidence="20" id="KW-1185">Reference proteome</keyword>
<evidence type="ECO:0000256" key="1">
    <source>
        <dbReference type="ARBA" id="ARBA00004123"/>
    </source>
</evidence>
<evidence type="ECO:0000313" key="20">
    <source>
        <dbReference type="Proteomes" id="UP000001292"/>
    </source>
</evidence>
<keyword evidence="16" id="KW-0175">Coiled coil</keyword>
<feature type="domain" description="N-acetyltransferase" evidence="18">
    <location>
        <begin position="519"/>
        <end position="667"/>
    </location>
</feature>
<accession>B4I9C2</accession>
<dbReference type="SUPFAM" id="SSF55729">
    <property type="entry name" value="Acyl-CoA N-acyltransferases (Nat)"/>
    <property type="match status" value="1"/>
</dbReference>
<name>B4I9C2_DROSE</name>
<proteinExistence type="inferred from homology"/>
<feature type="compositionally biased region" description="Polar residues" evidence="17">
    <location>
        <begin position="443"/>
        <end position="458"/>
    </location>
</feature>
<dbReference type="SMR" id="B4I9C2"/>
<comment type="catalytic activity">
    <reaction evidence="8">
        <text>N-terminal L-methionyl-L-isoleucyl-[protein] + acetyl-CoA = N-terminal N(alpha)-acetyl-L-methionyl-L-isoleucyl-[protein] + CoA + H(+)</text>
        <dbReference type="Rhea" id="RHEA:50524"/>
        <dbReference type="Rhea" id="RHEA-COMP:12713"/>
        <dbReference type="Rhea" id="RHEA-COMP:12714"/>
        <dbReference type="ChEBI" id="CHEBI:15378"/>
        <dbReference type="ChEBI" id="CHEBI:57287"/>
        <dbReference type="ChEBI" id="CHEBI:57288"/>
        <dbReference type="ChEBI" id="CHEBI:133379"/>
        <dbReference type="ChEBI" id="CHEBI:133380"/>
        <dbReference type="EC" id="2.3.1.256"/>
    </reaction>
</comment>
<feature type="non-terminal residue" evidence="19">
    <location>
        <position position="1"/>
    </location>
</feature>
<evidence type="ECO:0000256" key="7">
    <source>
        <dbReference type="ARBA" id="ARBA00024025"/>
    </source>
</evidence>
<evidence type="ECO:0000256" key="8">
    <source>
        <dbReference type="ARBA" id="ARBA00050754"/>
    </source>
</evidence>
<feature type="compositionally biased region" description="Low complexity" evidence="17">
    <location>
        <begin position="381"/>
        <end position="417"/>
    </location>
</feature>
<dbReference type="InterPro" id="IPR016181">
    <property type="entry name" value="Acyl_CoA_acyltransferase"/>
</dbReference>
<dbReference type="PhylomeDB" id="B4I9C2"/>